<evidence type="ECO:0000256" key="9">
    <source>
        <dbReference type="SAM" id="Phobius"/>
    </source>
</evidence>
<dbReference type="GO" id="GO:0033829">
    <property type="term" value="F:O-fucosylpeptide 3-beta-N-acetylglucosaminyltransferase activity"/>
    <property type="evidence" value="ECO:0007669"/>
    <property type="project" value="EnsemblMetazoa"/>
</dbReference>
<dbReference type="GO" id="GO:0048100">
    <property type="term" value="P:wing disc anterior/posterior pattern formation"/>
    <property type="evidence" value="ECO:0007669"/>
    <property type="project" value="EnsemblMetazoa"/>
</dbReference>
<evidence type="ECO:0000256" key="5">
    <source>
        <dbReference type="ARBA" id="ARBA00022968"/>
    </source>
</evidence>
<dbReference type="Pfam" id="PF02434">
    <property type="entry name" value="Fringe"/>
    <property type="match status" value="1"/>
</dbReference>
<comment type="subcellular location">
    <subcellularLocation>
        <location evidence="1">Membrane</location>
        <topology evidence="1">Single-pass type II membrane protein</topology>
    </subcellularLocation>
</comment>
<dbReference type="GO" id="GO:0005797">
    <property type="term" value="C:Golgi medial cisterna"/>
    <property type="evidence" value="ECO:0007669"/>
    <property type="project" value="EnsemblMetazoa"/>
</dbReference>
<dbReference type="AlphaFoldDB" id="A0A0R1E838"/>
<reference evidence="11 12" key="1">
    <citation type="journal article" date="2007" name="Nature">
        <title>Evolution of genes and genomes on the Drosophila phylogeny.</title>
        <authorList>
            <consortium name="Drosophila 12 Genomes Consortium"/>
            <person name="Clark A.G."/>
            <person name="Eisen M.B."/>
            <person name="Smith D.R."/>
            <person name="Bergman C.M."/>
            <person name="Oliver B."/>
            <person name="Markow T.A."/>
            <person name="Kaufman T.C."/>
            <person name="Kellis M."/>
            <person name="Gelbart W."/>
            <person name="Iyer V.N."/>
            <person name="Pollard D.A."/>
            <person name="Sackton T.B."/>
            <person name="Larracuente A.M."/>
            <person name="Singh N.D."/>
            <person name="Abad J.P."/>
            <person name="Abt D.N."/>
            <person name="Adryan B."/>
            <person name="Aguade M."/>
            <person name="Akashi H."/>
            <person name="Anderson W.W."/>
            <person name="Aquadro C.F."/>
            <person name="Ardell D.H."/>
            <person name="Arguello R."/>
            <person name="Artieri C.G."/>
            <person name="Barbash D.A."/>
            <person name="Barker D."/>
            <person name="Barsanti P."/>
            <person name="Batterham P."/>
            <person name="Batzoglou S."/>
            <person name="Begun D."/>
            <person name="Bhutkar A."/>
            <person name="Blanco E."/>
            <person name="Bosak S.A."/>
            <person name="Bradley R.K."/>
            <person name="Brand A.D."/>
            <person name="Brent M.R."/>
            <person name="Brooks A.N."/>
            <person name="Brown R.H."/>
            <person name="Butlin R.K."/>
            <person name="Caggese C."/>
            <person name="Calvi B.R."/>
            <person name="Bernardo de Carvalho A."/>
            <person name="Caspi A."/>
            <person name="Castrezana S."/>
            <person name="Celniker S.E."/>
            <person name="Chang J.L."/>
            <person name="Chapple C."/>
            <person name="Chatterji S."/>
            <person name="Chinwalla A."/>
            <person name="Civetta A."/>
            <person name="Clifton S.W."/>
            <person name="Comeron J.M."/>
            <person name="Costello J.C."/>
            <person name="Coyne J.A."/>
            <person name="Daub J."/>
            <person name="David R.G."/>
            <person name="Delcher A.L."/>
            <person name="Delehaunty K."/>
            <person name="Do C.B."/>
            <person name="Ebling H."/>
            <person name="Edwards K."/>
            <person name="Eickbush T."/>
            <person name="Evans J.D."/>
            <person name="Filipski A."/>
            <person name="Findeiss S."/>
            <person name="Freyhult E."/>
            <person name="Fulton L."/>
            <person name="Fulton R."/>
            <person name="Garcia A.C."/>
            <person name="Gardiner A."/>
            <person name="Garfield D.A."/>
            <person name="Garvin B.E."/>
            <person name="Gibson G."/>
            <person name="Gilbert D."/>
            <person name="Gnerre S."/>
            <person name="Godfrey J."/>
            <person name="Good R."/>
            <person name="Gotea V."/>
            <person name="Gravely B."/>
            <person name="Greenberg A.J."/>
            <person name="Griffiths-Jones S."/>
            <person name="Gross S."/>
            <person name="Guigo R."/>
            <person name="Gustafson E.A."/>
            <person name="Haerty W."/>
            <person name="Hahn M.W."/>
            <person name="Halligan D.L."/>
            <person name="Halpern A.L."/>
            <person name="Halter G.M."/>
            <person name="Han M.V."/>
            <person name="Heger A."/>
            <person name="Hillier L."/>
            <person name="Hinrichs A.S."/>
            <person name="Holmes I."/>
            <person name="Hoskins R.A."/>
            <person name="Hubisz M.J."/>
            <person name="Hultmark D."/>
            <person name="Huntley M.A."/>
            <person name="Jaffe D.B."/>
            <person name="Jagadeeshan S."/>
            <person name="Jeck W.R."/>
            <person name="Johnson J."/>
            <person name="Jones C.D."/>
            <person name="Jordan W.C."/>
            <person name="Karpen G.H."/>
            <person name="Kataoka E."/>
            <person name="Keightley P.D."/>
            <person name="Kheradpour P."/>
            <person name="Kirkness E.F."/>
            <person name="Koerich L.B."/>
            <person name="Kristiansen K."/>
            <person name="Kudrna D."/>
            <person name="Kulathinal R.J."/>
            <person name="Kumar S."/>
            <person name="Kwok R."/>
            <person name="Lander E."/>
            <person name="Langley C.H."/>
            <person name="Lapoint R."/>
            <person name="Lazzaro B.P."/>
            <person name="Lee S.J."/>
            <person name="Levesque L."/>
            <person name="Li R."/>
            <person name="Lin C.F."/>
            <person name="Lin M.F."/>
            <person name="Lindblad-Toh K."/>
            <person name="Llopart A."/>
            <person name="Long M."/>
            <person name="Low L."/>
            <person name="Lozovsky E."/>
            <person name="Lu J."/>
            <person name="Luo M."/>
            <person name="Machado C.A."/>
            <person name="Makalowski W."/>
            <person name="Marzo M."/>
            <person name="Matsuda M."/>
            <person name="Matzkin L."/>
            <person name="McAllister B."/>
            <person name="McBride C.S."/>
            <person name="McKernan B."/>
            <person name="McKernan K."/>
            <person name="Mendez-Lago M."/>
            <person name="Minx P."/>
            <person name="Mollenhauer M.U."/>
            <person name="Montooth K."/>
            <person name="Mount S.M."/>
            <person name="Mu X."/>
            <person name="Myers E."/>
            <person name="Negre B."/>
            <person name="Newfeld S."/>
            <person name="Nielsen R."/>
            <person name="Noor M.A."/>
            <person name="O'Grady P."/>
            <person name="Pachter L."/>
            <person name="Papaceit M."/>
            <person name="Parisi M.J."/>
            <person name="Parisi M."/>
            <person name="Parts L."/>
            <person name="Pedersen J.S."/>
            <person name="Pesole G."/>
            <person name="Phillippy A.M."/>
            <person name="Ponting C.P."/>
            <person name="Pop M."/>
            <person name="Porcelli D."/>
            <person name="Powell J.R."/>
            <person name="Prohaska S."/>
            <person name="Pruitt K."/>
            <person name="Puig M."/>
            <person name="Quesneville H."/>
            <person name="Ram K.R."/>
            <person name="Rand D."/>
            <person name="Rasmussen M.D."/>
            <person name="Reed L.K."/>
            <person name="Reenan R."/>
            <person name="Reily A."/>
            <person name="Remington K.A."/>
            <person name="Rieger T.T."/>
            <person name="Ritchie M.G."/>
            <person name="Robin C."/>
            <person name="Rogers Y.H."/>
            <person name="Rohde C."/>
            <person name="Rozas J."/>
            <person name="Rubenfield M.J."/>
            <person name="Ruiz A."/>
            <person name="Russo S."/>
            <person name="Salzberg S.L."/>
            <person name="Sanchez-Gracia A."/>
            <person name="Saranga D.J."/>
            <person name="Sato H."/>
            <person name="Schaeffer S.W."/>
            <person name="Schatz M.C."/>
            <person name="Schlenke T."/>
            <person name="Schwartz R."/>
            <person name="Segarra C."/>
            <person name="Singh R.S."/>
            <person name="Sirot L."/>
            <person name="Sirota M."/>
            <person name="Sisneros N.B."/>
            <person name="Smith C.D."/>
            <person name="Smith T.F."/>
            <person name="Spieth J."/>
            <person name="Stage D.E."/>
            <person name="Stark A."/>
            <person name="Stephan W."/>
            <person name="Strausberg R.L."/>
            <person name="Strempel S."/>
            <person name="Sturgill D."/>
            <person name="Sutton G."/>
            <person name="Sutton G.G."/>
            <person name="Tao W."/>
            <person name="Teichmann S."/>
            <person name="Tobari Y.N."/>
            <person name="Tomimura Y."/>
            <person name="Tsolas J.M."/>
            <person name="Valente V.L."/>
            <person name="Venter E."/>
            <person name="Venter J.C."/>
            <person name="Vicario S."/>
            <person name="Vieira F.G."/>
            <person name="Vilella A.J."/>
            <person name="Villasante A."/>
            <person name="Walenz B."/>
            <person name="Wang J."/>
            <person name="Wasserman M."/>
            <person name="Watts T."/>
            <person name="Wilson D."/>
            <person name="Wilson R.K."/>
            <person name="Wing R.A."/>
            <person name="Wolfner M.F."/>
            <person name="Wong A."/>
            <person name="Wong G.K."/>
            <person name="Wu C.I."/>
            <person name="Wu G."/>
            <person name="Yamamoto D."/>
            <person name="Yang H.P."/>
            <person name="Yang S.P."/>
            <person name="Yorke J.A."/>
            <person name="Yoshida K."/>
            <person name="Zdobnov E."/>
            <person name="Zhang P."/>
            <person name="Zhang Y."/>
            <person name="Zimin A.V."/>
            <person name="Baldwin J."/>
            <person name="Abdouelleil A."/>
            <person name="Abdulkadir J."/>
            <person name="Abebe A."/>
            <person name="Abera B."/>
            <person name="Abreu J."/>
            <person name="Acer S.C."/>
            <person name="Aftuck L."/>
            <person name="Alexander A."/>
            <person name="An P."/>
            <person name="Anderson E."/>
            <person name="Anderson S."/>
            <person name="Arachi H."/>
            <person name="Azer M."/>
            <person name="Bachantsang P."/>
            <person name="Barry A."/>
            <person name="Bayul T."/>
            <person name="Berlin A."/>
            <person name="Bessette D."/>
            <person name="Bloom T."/>
            <person name="Blye J."/>
            <person name="Boguslavskiy L."/>
            <person name="Bonnet C."/>
            <person name="Boukhgalter B."/>
            <person name="Bourzgui I."/>
            <person name="Brown A."/>
            <person name="Cahill P."/>
            <person name="Channer S."/>
            <person name="Cheshatsang Y."/>
            <person name="Chuda L."/>
            <person name="Citroen M."/>
            <person name="Collymore A."/>
            <person name="Cooke P."/>
            <person name="Costello M."/>
            <person name="D'Aco K."/>
            <person name="Daza R."/>
            <person name="De Haan G."/>
            <person name="DeGray S."/>
            <person name="DeMaso C."/>
            <person name="Dhargay N."/>
            <person name="Dooley K."/>
            <person name="Dooley E."/>
            <person name="Doricent M."/>
            <person name="Dorje P."/>
            <person name="Dorjee K."/>
            <person name="Dupes A."/>
            <person name="Elong R."/>
            <person name="Falk J."/>
            <person name="Farina A."/>
            <person name="Faro S."/>
            <person name="Ferguson D."/>
            <person name="Fisher S."/>
            <person name="Foley C.D."/>
            <person name="Franke A."/>
            <person name="Friedrich D."/>
            <person name="Gadbois L."/>
            <person name="Gearin G."/>
            <person name="Gearin C.R."/>
            <person name="Giannoukos G."/>
            <person name="Goode T."/>
            <person name="Graham J."/>
            <person name="Grandbois E."/>
            <person name="Grewal S."/>
            <person name="Gyaltsen K."/>
            <person name="Hafez N."/>
            <person name="Hagos B."/>
            <person name="Hall J."/>
            <person name="Henson C."/>
            <person name="Hollinger A."/>
            <person name="Honan T."/>
            <person name="Huard M.D."/>
            <person name="Hughes L."/>
            <person name="Hurhula B."/>
            <person name="Husby M.E."/>
            <person name="Kamat A."/>
            <person name="Kanga B."/>
            <person name="Kashin S."/>
            <person name="Khazanovich D."/>
            <person name="Kisner P."/>
            <person name="Lance K."/>
            <person name="Lara M."/>
            <person name="Lee W."/>
            <person name="Lennon N."/>
            <person name="Letendre F."/>
            <person name="LeVine R."/>
            <person name="Lipovsky A."/>
            <person name="Liu X."/>
            <person name="Liu J."/>
            <person name="Liu S."/>
            <person name="Lokyitsang T."/>
            <person name="Lokyitsang Y."/>
            <person name="Lubonja R."/>
            <person name="Lui A."/>
            <person name="MacDonald P."/>
            <person name="Magnisalis V."/>
            <person name="Maru K."/>
            <person name="Matthews C."/>
            <person name="McCusker W."/>
            <person name="McDonough S."/>
            <person name="Mehta T."/>
            <person name="Meldrim J."/>
            <person name="Meneus L."/>
            <person name="Mihai O."/>
            <person name="Mihalev A."/>
            <person name="Mihova T."/>
            <person name="Mittelman R."/>
            <person name="Mlenga V."/>
            <person name="Montmayeur A."/>
            <person name="Mulrain L."/>
            <person name="Navidi A."/>
            <person name="Naylor J."/>
            <person name="Negash T."/>
            <person name="Nguyen T."/>
            <person name="Nguyen N."/>
            <person name="Nicol R."/>
            <person name="Norbu C."/>
            <person name="Norbu N."/>
            <person name="Novod N."/>
            <person name="O'Neill B."/>
            <person name="Osman S."/>
            <person name="Markiewicz E."/>
            <person name="Oyono O.L."/>
            <person name="Patti C."/>
            <person name="Phunkhang P."/>
            <person name="Pierre F."/>
            <person name="Priest M."/>
            <person name="Raghuraman S."/>
            <person name="Rege F."/>
            <person name="Reyes R."/>
            <person name="Rise C."/>
            <person name="Rogov P."/>
            <person name="Ross K."/>
            <person name="Ryan E."/>
            <person name="Settipalli S."/>
            <person name="Shea T."/>
            <person name="Sherpa N."/>
            <person name="Shi L."/>
            <person name="Shih D."/>
            <person name="Sparrow T."/>
            <person name="Spaulding J."/>
            <person name="Stalker J."/>
            <person name="Stange-Thomann N."/>
            <person name="Stavropoulos S."/>
            <person name="Stone C."/>
            <person name="Strader C."/>
            <person name="Tesfaye S."/>
            <person name="Thomson T."/>
            <person name="Thoulutsang Y."/>
            <person name="Thoulutsang D."/>
            <person name="Topham K."/>
            <person name="Topping I."/>
            <person name="Tsamla T."/>
            <person name="Vassiliev H."/>
            <person name="Vo A."/>
            <person name="Wangchuk T."/>
            <person name="Wangdi T."/>
            <person name="Weiand M."/>
            <person name="Wilkinson J."/>
            <person name="Wilson A."/>
            <person name="Yadav S."/>
            <person name="Young G."/>
            <person name="Yu Q."/>
            <person name="Zembek L."/>
            <person name="Zhong D."/>
            <person name="Zimmer A."/>
            <person name="Zwirko Z."/>
            <person name="Jaffe D.B."/>
            <person name="Alvarez P."/>
            <person name="Brockman W."/>
            <person name="Butler J."/>
            <person name="Chin C."/>
            <person name="Gnerre S."/>
            <person name="Grabherr M."/>
            <person name="Kleber M."/>
            <person name="Mauceli E."/>
            <person name="MacCallum I."/>
        </authorList>
    </citation>
    <scope>NUCLEOTIDE SEQUENCE [LARGE SCALE GENOMIC DNA]</scope>
    <source>
        <strain evidence="12">Tai18E2 / Tucson 14021-0261.01</strain>
    </source>
</reference>
<dbReference type="EMBL" id="CH891930">
    <property type="protein sequence ID" value="KRK05371.1"/>
    <property type="molecule type" value="Genomic_DNA"/>
</dbReference>
<feature type="transmembrane region" description="Helical" evidence="9">
    <location>
        <begin position="91"/>
        <end position="109"/>
    </location>
</feature>
<evidence type="ECO:0000259" key="10">
    <source>
        <dbReference type="Pfam" id="PF02434"/>
    </source>
</evidence>
<proteinExistence type="predicted"/>
<feature type="compositionally biased region" description="Acidic residues" evidence="8">
    <location>
        <begin position="1"/>
        <end position="10"/>
    </location>
</feature>
<dbReference type="GO" id="GO:0008587">
    <property type="term" value="P:imaginal disc-derived wing margin morphogenesis"/>
    <property type="evidence" value="ECO:0007669"/>
    <property type="project" value="EnsemblMetazoa"/>
</dbReference>
<evidence type="ECO:0000256" key="1">
    <source>
        <dbReference type="ARBA" id="ARBA00004606"/>
    </source>
</evidence>
<keyword evidence="5" id="KW-0735">Signal-anchor</keyword>
<keyword evidence="6 9" id="KW-1133">Transmembrane helix</keyword>
<keyword evidence="12" id="KW-1185">Reference proteome</keyword>
<dbReference type="GO" id="GO:0035017">
    <property type="term" value="P:cuticle pattern formation"/>
    <property type="evidence" value="ECO:0007669"/>
    <property type="project" value="EnsemblMetazoa"/>
</dbReference>
<dbReference type="OrthoDB" id="8959630at2759"/>
<evidence type="ECO:0000256" key="8">
    <source>
        <dbReference type="SAM" id="MobiDB-lite"/>
    </source>
</evidence>
<reference evidence="11 12" key="2">
    <citation type="journal article" date="2007" name="PLoS Biol.">
        <title>Principles of genome evolution in the Drosophila melanogaster species group.</title>
        <authorList>
            <person name="Ranz J.M."/>
            <person name="Maurin D."/>
            <person name="Chan Y.S."/>
            <person name="von Grotthuss M."/>
            <person name="Hillier L.W."/>
            <person name="Roote J."/>
            <person name="Ashburner M."/>
            <person name="Bergman C.M."/>
        </authorList>
    </citation>
    <scope>NUCLEOTIDE SEQUENCE [LARGE SCALE GENOMIC DNA]</scope>
    <source>
        <strain evidence="12">Tai18E2 / Tucson 14021-0261.01</strain>
    </source>
</reference>
<dbReference type="GO" id="GO:0045747">
    <property type="term" value="P:positive regulation of Notch signaling pathway"/>
    <property type="evidence" value="ECO:0007669"/>
    <property type="project" value="EnsemblMetazoa"/>
</dbReference>
<dbReference type="GO" id="GO:0036066">
    <property type="term" value="P:protein O-linked glycosylation via fucose"/>
    <property type="evidence" value="ECO:0007669"/>
    <property type="project" value="EnsemblMetazoa"/>
</dbReference>
<evidence type="ECO:0000313" key="11">
    <source>
        <dbReference type="EMBL" id="KRK05371.1"/>
    </source>
</evidence>
<dbReference type="GO" id="GO:0030707">
    <property type="term" value="P:follicle cell of egg chamber development"/>
    <property type="evidence" value="ECO:0007669"/>
    <property type="project" value="EnsemblMetazoa"/>
</dbReference>
<evidence type="ECO:0000256" key="4">
    <source>
        <dbReference type="ARBA" id="ARBA00022692"/>
    </source>
</evidence>
<keyword evidence="2" id="KW-0328">Glycosyltransferase</keyword>
<dbReference type="GO" id="GO:0001745">
    <property type="term" value="P:compound eye morphogenesis"/>
    <property type="evidence" value="ECO:0007669"/>
    <property type="project" value="EnsemblMetazoa"/>
</dbReference>
<dbReference type="Gene3D" id="3.90.550.50">
    <property type="match status" value="1"/>
</dbReference>
<evidence type="ECO:0000256" key="6">
    <source>
        <dbReference type="ARBA" id="ARBA00022989"/>
    </source>
</evidence>
<keyword evidence="4 9" id="KW-0812">Transmembrane</keyword>
<dbReference type="GO" id="GO:0000139">
    <property type="term" value="C:Golgi membrane"/>
    <property type="evidence" value="ECO:0007669"/>
    <property type="project" value="EnsemblMetazoa"/>
</dbReference>
<organism evidence="11 12">
    <name type="scientific">Drosophila yakuba</name>
    <name type="common">Fruit fly</name>
    <dbReference type="NCBI Taxonomy" id="7245"/>
    <lineage>
        <taxon>Eukaryota</taxon>
        <taxon>Metazoa</taxon>
        <taxon>Ecdysozoa</taxon>
        <taxon>Arthropoda</taxon>
        <taxon>Hexapoda</taxon>
        <taxon>Insecta</taxon>
        <taxon>Pterygota</taxon>
        <taxon>Neoptera</taxon>
        <taxon>Endopterygota</taxon>
        <taxon>Diptera</taxon>
        <taxon>Brachycera</taxon>
        <taxon>Muscomorpha</taxon>
        <taxon>Ephydroidea</taxon>
        <taxon>Drosophilidae</taxon>
        <taxon>Drosophila</taxon>
        <taxon>Sophophora</taxon>
    </lineage>
</organism>
<dbReference type="GO" id="GO:0007293">
    <property type="term" value="P:germarium-derived egg chamber formation"/>
    <property type="evidence" value="ECO:0007669"/>
    <property type="project" value="EnsemblMetazoa"/>
</dbReference>
<dbReference type="GO" id="GO:0048190">
    <property type="term" value="P:wing disc dorsal/ventral pattern formation"/>
    <property type="evidence" value="ECO:0007669"/>
    <property type="project" value="EnsemblMetazoa"/>
</dbReference>
<feature type="non-terminal residue" evidence="11">
    <location>
        <position position="270"/>
    </location>
</feature>
<keyword evidence="7 9" id="KW-0472">Membrane</keyword>
<keyword evidence="3" id="KW-0808">Transferase</keyword>
<dbReference type="Proteomes" id="UP000002282">
    <property type="component" value="Unassembled WGS sequence"/>
</dbReference>
<evidence type="ECO:0000256" key="3">
    <source>
        <dbReference type="ARBA" id="ARBA00022679"/>
    </source>
</evidence>
<feature type="domain" description="Fringe-like glycosyltransferase" evidence="10">
    <location>
        <begin position="220"/>
        <end position="269"/>
    </location>
</feature>
<evidence type="ECO:0000256" key="7">
    <source>
        <dbReference type="ARBA" id="ARBA00023136"/>
    </source>
</evidence>
<evidence type="ECO:0000313" key="12">
    <source>
        <dbReference type="Proteomes" id="UP000002282"/>
    </source>
</evidence>
<dbReference type="KEGG" id="dya:Dyak_GE28150"/>
<feature type="region of interest" description="Disordered" evidence="8">
    <location>
        <begin position="1"/>
        <end position="58"/>
    </location>
</feature>
<gene>
    <name evidence="11" type="primary">Dyak\GE28150</name>
    <name evidence="11" type="synonym">GE28150</name>
    <name evidence="11" type="ORF">Dyak_GE28150</name>
</gene>
<dbReference type="GO" id="GO:0036011">
    <property type="term" value="P:imaginal disc-derived leg segmentation"/>
    <property type="evidence" value="ECO:0007669"/>
    <property type="project" value="EnsemblMetazoa"/>
</dbReference>
<sequence>MGCEQQEEQEQQEKHKKQAAQWNGEILDGARHAKHCQVGSRPSATQKASDKETSQNAADAREMRCFDVRVVVRNRMMSLTVLSPPQRFKRILQAMMLAVAVVYMTLLLYQSAYGYPGIQVPHSQVDALSSEALTTHRDQLLQDYVQSSTPTQPGAGAPAASPTTVIIRKDIRSFNFSDIEVSERPTATLLTELARRSRNGELLRDLSQRAVTATPQPPVTELDDIFISVKTTKNYHDTRLALIIKTWFQLARDQTWFFTDTDDHYYQEKT</sequence>
<dbReference type="SMR" id="A0A0R1E838"/>
<dbReference type="GO" id="GO:0045746">
    <property type="term" value="P:negative regulation of Notch signaling pathway"/>
    <property type="evidence" value="ECO:0007669"/>
    <property type="project" value="EnsemblMetazoa"/>
</dbReference>
<feature type="compositionally biased region" description="Basic and acidic residues" evidence="8">
    <location>
        <begin position="48"/>
        <end position="58"/>
    </location>
</feature>
<protein>
    <recommendedName>
        <fullName evidence="10">Fringe-like glycosyltransferase domain-containing protein</fullName>
    </recommendedName>
</protein>
<evidence type="ECO:0000256" key="2">
    <source>
        <dbReference type="ARBA" id="ARBA00022676"/>
    </source>
</evidence>
<name>A0A0R1E838_DROYA</name>
<dbReference type="GO" id="GO:0036099">
    <property type="term" value="P:female germ-line stem cell population maintenance"/>
    <property type="evidence" value="ECO:0007669"/>
    <property type="project" value="EnsemblMetazoa"/>
</dbReference>
<accession>A0A0R1E838</accession>
<dbReference type="InterPro" id="IPR003378">
    <property type="entry name" value="Fringe-like_glycosylTrfase"/>
</dbReference>